<name>A0A4E0RSI6_FASHE</name>
<dbReference type="SUPFAM" id="SSF56112">
    <property type="entry name" value="Protein kinase-like (PK-like)"/>
    <property type="match status" value="1"/>
</dbReference>
<comment type="caution">
    <text evidence="3">The sequence shown here is derived from an EMBL/GenBank/DDBJ whole genome shotgun (WGS) entry which is preliminary data.</text>
</comment>
<feature type="region of interest" description="Disordered" evidence="1">
    <location>
        <begin position="386"/>
        <end position="422"/>
    </location>
</feature>
<dbReference type="EMBL" id="JXXN02001816">
    <property type="protein sequence ID" value="THD24018.1"/>
    <property type="molecule type" value="Genomic_DNA"/>
</dbReference>
<gene>
    <name evidence="3" type="ORF">D915_005057</name>
</gene>
<feature type="region of interest" description="Disordered" evidence="1">
    <location>
        <begin position="1523"/>
        <end position="1548"/>
    </location>
</feature>
<protein>
    <submittedName>
        <fullName evidence="3">Serine/threonine-protein kinase ULK4</fullName>
    </submittedName>
</protein>
<dbReference type="InterPro" id="IPR011009">
    <property type="entry name" value="Kinase-like_dom_sf"/>
</dbReference>
<dbReference type="PANTHER" id="PTHR46240">
    <property type="entry name" value="SER/THR PROTEIN KINASE ULK4"/>
    <property type="match status" value="1"/>
</dbReference>
<keyword evidence="4" id="KW-1185">Reference proteome</keyword>
<organism evidence="3 4">
    <name type="scientific">Fasciola hepatica</name>
    <name type="common">Liver fluke</name>
    <dbReference type="NCBI Taxonomy" id="6192"/>
    <lineage>
        <taxon>Eukaryota</taxon>
        <taxon>Metazoa</taxon>
        <taxon>Spiralia</taxon>
        <taxon>Lophotrochozoa</taxon>
        <taxon>Platyhelminthes</taxon>
        <taxon>Trematoda</taxon>
        <taxon>Digenea</taxon>
        <taxon>Plagiorchiida</taxon>
        <taxon>Echinostomata</taxon>
        <taxon>Echinostomatoidea</taxon>
        <taxon>Fasciolidae</taxon>
        <taxon>Fasciola</taxon>
    </lineage>
</organism>
<feature type="region of interest" description="Disordered" evidence="1">
    <location>
        <begin position="280"/>
        <end position="320"/>
    </location>
</feature>
<evidence type="ECO:0000256" key="1">
    <source>
        <dbReference type="SAM" id="MobiDB-lite"/>
    </source>
</evidence>
<accession>A0A4E0RSI6</accession>
<feature type="compositionally biased region" description="Low complexity" evidence="1">
    <location>
        <begin position="280"/>
        <end position="291"/>
    </location>
</feature>
<feature type="region of interest" description="Disordered" evidence="1">
    <location>
        <begin position="776"/>
        <end position="828"/>
    </location>
</feature>
<feature type="compositionally biased region" description="Polar residues" evidence="1">
    <location>
        <begin position="1668"/>
        <end position="1683"/>
    </location>
</feature>
<dbReference type="Pfam" id="PF23606">
    <property type="entry name" value="HEAT_ULK4"/>
    <property type="match status" value="1"/>
</dbReference>
<feature type="compositionally biased region" description="Low complexity" evidence="1">
    <location>
        <begin position="811"/>
        <end position="828"/>
    </location>
</feature>
<dbReference type="InterPro" id="IPR056981">
    <property type="entry name" value="HEAT_ULK4_RUNKEL"/>
</dbReference>
<evidence type="ECO:0000259" key="2">
    <source>
        <dbReference type="PROSITE" id="PS50011"/>
    </source>
</evidence>
<feature type="region of interest" description="Disordered" evidence="1">
    <location>
        <begin position="1874"/>
        <end position="1905"/>
    </location>
</feature>
<feature type="region of interest" description="Disordered" evidence="1">
    <location>
        <begin position="1668"/>
        <end position="1715"/>
    </location>
</feature>
<feature type="compositionally biased region" description="Polar residues" evidence="1">
    <location>
        <begin position="299"/>
        <end position="310"/>
    </location>
</feature>
<feature type="compositionally biased region" description="Polar residues" evidence="1">
    <location>
        <begin position="1524"/>
        <end position="1540"/>
    </location>
</feature>
<reference evidence="3" key="1">
    <citation type="submission" date="2019-03" db="EMBL/GenBank/DDBJ databases">
        <title>Improved annotation for the trematode Fasciola hepatica.</title>
        <authorList>
            <person name="Choi Y.-J."/>
            <person name="Martin J."/>
            <person name="Mitreva M."/>
        </authorList>
    </citation>
    <scope>NUCLEOTIDE SEQUENCE [LARGE SCALE GENOMIC DNA]</scope>
</reference>
<dbReference type="Gene3D" id="1.10.510.10">
    <property type="entry name" value="Transferase(Phosphotransferase) domain 1"/>
    <property type="match status" value="1"/>
</dbReference>
<dbReference type="Proteomes" id="UP000230066">
    <property type="component" value="Unassembled WGS sequence"/>
</dbReference>
<proteinExistence type="predicted"/>
<dbReference type="InterPro" id="IPR016024">
    <property type="entry name" value="ARM-type_fold"/>
</dbReference>
<keyword evidence="3" id="KW-0808">Transferase</keyword>
<feature type="region of interest" description="Disordered" evidence="1">
    <location>
        <begin position="1987"/>
        <end position="2015"/>
    </location>
</feature>
<dbReference type="PROSITE" id="PS50011">
    <property type="entry name" value="PROTEIN_KINASE_DOM"/>
    <property type="match status" value="1"/>
</dbReference>
<dbReference type="InterPro" id="IPR045906">
    <property type="entry name" value="ULK4"/>
</dbReference>
<dbReference type="Pfam" id="PF00069">
    <property type="entry name" value="Pkinase"/>
    <property type="match status" value="1"/>
</dbReference>
<dbReference type="GO" id="GO:0005524">
    <property type="term" value="F:ATP binding"/>
    <property type="evidence" value="ECO:0007669"/>
    <property type="project" value="InterPro"/>
</dbReference>
<feature type="compositionally biased region" description="Low complexity" evidence="1">
    <location>
        <begin position="1699"/>
        <end position="1712"/>
    </location>
</feature>
<sequence length="2015" mass="219442">MENFVLYDELGKANEQIIYKARRKGTIKYLAICCTDRHRRPLVSNHVRFVHVLSHPNVLQFHEWYETSNHLWLVMELCTGGSLEQVIKEDGFLPVNVVRKFGSDIVRGLQYIHSRGVIFNDTNPARFLLDGHGNVKLFDFSLAHLEKESHEEVLARFSDEDEFHQHTNGYECSRISSYTAPERLKGCAITTASDYWGLGCLLYHMSCGSVPFAGDTVEQLTDNILNHEAPQLTIPGKKPSCSLLALISSLLTKSSSKRITQSLLIRHEFWQNGLKDLEMTSTGETEETSLSVQDRNYENKSSTKYTNGTDESLDLEPQLDNPDANEIVLNVNGSKEDRLKSLNLGDVSTTPYSDTANFTLHTSATGIVPTSPRNVNDLKFQSECEQSQCTSQEEEENWTPDRRMVQRSNVDSSSGGGGSSLHIPLTTTDLVYDVTTSVAQTIGDRKFAPQPVPVETRATLALTFPWGDESPTLPHEPKLMLSLWNYLRGSFEGTAKMSIVNRSPSTGTPVGLITGWRPRPLIDYARWTRAPPTNRIDALSTIWNEAELRGATVLVVFRSHGNDSVETSSSRTVTKISGSRVSTIQRPTRTHLLAYLIWLSATATAAISRTPLNNLRDEHRQLIGVTAYPELFGECVRQLKSSSSIPIELRIGLCQLCSVLMHRIATVAFCYVSNKTGNQSQQVVWKPIASNMPTCLASLVDILREPVARTGHRLRQIALAALGETLTCAVCLLTISVQEAEITGVREGLLIEVQSSQWQTVVHHLLRCLTPALTGSTQVPPSPGVDTPSPLDNLDLTGSEIRTSEGATSQSHGNGTSTDSSTSANTTTTTVRVTDAHVRLSAARALDAFLTAILGCRLHDLSVSGSLLASATACLQAVTTTDMVRHLWTNGVIEVGSARHTTGLLQRNQLNQEISLACASSLAAIIRINPSLFTTGLIDRIGLDSFVNVIEPPAGGPVCQQTSLVVRILSMACSGLLIPLSSRSSGSSVTSRVKRSTVANISMSSHSRQLVTNAGGAGTPAACRRILTDQRFMVAVLRHLKSPHAMLRAKSYLLCSAILATCPRDSFPLAFDANLPAVLERDLKTTRGVQHRYLDAQSTANMVTSTTDVTGSPCMMYLAACSLHFTDLLVLHLIPLICQQLLIALGCLSPPSGGSTRQTNPRAAGNNLASRRPSRPHSMIGSTRAASLSQASSTSALNSVSLGCNLTTARAWLPSITCLTGLLNACPTVRSRLLQSDSQALSGSREHLDSSESDFCLLAVLGRIAGLHQPGTTENQLLCVTLTLIEDLSQHSELVESRRRDFICLILPGLARLAVAPGARPETRAICVKIVTNLADILLGESGYGASSTHSLNELHRSESVRVKKTYLDNTGRDTQANPYNDRRLSADVELLLKELEQPTDDWSQERTQSYSELLAPPKLSPVDVMTQSQYSPSGADKLGSRTRFYGATGSARTKRMERRSGAKTIRAAVQPPTPDVLVSLFEMVNKLMIPYVDQLIQCSEVTAPTAFIRLLNLLLGSAANLQPHRSPTNPNHTSNQTPTARGDCPDADTSVLDDLTATRWTAVNHRARALVLNMAAHGLDVAIVRLLASQLLNPSELDPNWSGKSQGSVASALCLALFHMVPLLLHWPRESRPSHWIIELRLLELIAIACLELGDLMFPPITDVTYPNETHRTSSQTRNQSPKKLPRKHPSPKSISYPSRSRLPSSPLGRRLPPDGVHAPVQHLYIPLLAGLEAMNTLLNHVADVVRIALAARSANASDSETAAMAAEEILVASRPPPSLAGLLARLVGLWRPKCVDGSSTDTPERMNSYSADRVIEEEICFQLCEAAITGLTNFASLYGGEYSRSALTPSAAASLSLGLLRLAEEEQKLQHDRCPTSSGPASFVKVGNPSGKTSCAESPGLKQSAQSRRRLRLLLRIIKRLVFSDPFCRSQLAAEATEDGGTSNLYTTLLFLGEQTQRNADASTTKLVREIIDFVKPAQRFARDRSAASADARATGAHVRKQSDTRIGPTKVA</sequence>
<evidence type="ECO:0000313" key="3">
    <source>
        <dbReference type="EMBL" id="THD24018.1"/>
    </source>
</evidence>
<dbReference type="PANTHER" id="PTHR46240:SF1">
    <property type="entry name" value="SERINE_THREONINE-PROTEIN KINASE ULK4"/>
    <property type="match status" value="1"/>
</dbReference>
<feature type="region of interest" description="Disordered" evidence="1">
    <location>
        <begin position="1154"/>
        <end position="1184"/>
    </location>
</feature>
<feature type="domain" description="Protein kinase" evidence="2">
    <location>
        <begin position="4"/>
        <end position="270"/>
    </location>
</feature>
<evidence type="ECO:0000313" key="4">
    <source>
        <dbReference type="Proteomes" id="UP000230066"/>
    </source>
</evidence>
<dbReference type="InterPro" id="IPR000719">
    <property type="entry name" value="Prot_kinase_dom"/>
</dbReference>
<dbReference type="GO" id="GO:0004672">
    <property type="term" value="F:protein kinase activity"/>
    <property type="evidence" value="ECO:0007669"/>
    <property type="project" value="InterPro"/>
</dbReference>
<dbReference type="SUPFAM" id="SSF48371">
    <property type="entry name" value="ARM repeat"/>
    <property type="match status" value="1"/>
</dbReference>
<keyword evidence="3" id="KW-0418">Kinase</keyword>